<keyword evidence="1" id="KW-0175">Coiled coil</keyword>
<accession>A0A413SVV5</accession>
<name>A0A413SVV5_9BACT</name>
<evidence type="ECO:0008006" key="4">
    <source>
        <dbReference type="Google" id="ProtNLM"/>
    </source>
</evidence>
<organism evidence="2 3">
    <name type="scientific">Phocaeicola coprophilus</name>
    <dbReference type="NCBI Taxonomy" id="387090"/>
    <lineage>
        <taxon>Bacteria</taxon>
        <taxon>Pseudomonadati</taxon>
        <taxon>Bacteroidota</taxon>
        <taxon>Bacteroidia</taxon>
        <taxon>Bacteroidales</taxon>
        <taxon>Bacteroidaceae</taxon>
        <taxon>Phocaeicola</taxon>
    </lineage>
</organism>
<dbReference type="EMBL" id="QSFT01000044">
    <property type="protein sequence ID" value="RHA73137.1"/>
    <property type="molecule type" value="Genomic_DNA"/>
</dbReference>
<evidence type="ECO:0000256" key="1">
    <source>
        <dbReference type="SAM" id="Coils"/>
    </source>
</evidence>
<dbReference type="Gene3D" id="3.40.30.10">
    <property type="entry name" value="Glutaredoxin"/>
    <property type="match status" value="1"/>
</dbReference>
<feature type="coiled-coil region" evidence="1">
    <location>
        <begin position="23"/>
        <end position="50"/>
    </location>
</feature>
<dbReference type="AlphaFoldDB" id="A0A413SVV5"/>
<sequence>MKRQIVFLTTLSFALIIYLIYDVHSKRIIIENYKNQNEELQNLNAEQSYVLENITILSKLQHFAEGHNLENYTLYTTNGDSCELKDVCKGEKLIYYFSEQGCQVCYQPFLKKLVELSKKIGKEHIVVIGKFEERRSFKLFLQDLTPNNDLTIYQTKTELNIYPEYNEYALAFQVTKDLAINNICITDKSNTELSADYLKLIEKKFNNSTSSQVE</sequence>
<gene>
    <name evidence="2" type="ORF">DW921_14110</name>
</gene>
<proteinExistence type="predicted"/>
<comment type="caution">
    <text evidence="2">The sequence shown here is derived from an EMBL/GenBank/DDBJ whole genome shotgun (WGS) entry which is preliminary data.</text>
</comment>
<dbReference type="Proteomes" id="UP000283855">
    <property type="component" value="Unassembled WGS sequence"/>
</dbReference>
<dbReference type="RefSeq" id="WP_118400988.1">
    <property type="nucleotide sequence ID" value="NZ_CABJGD010000044.1"/>
</dbReference>
<evidence type="ECO:0000313" key="2">
    <source>
        <dbReference type="EMBL" id="RHA73137.1"/>
    </source>
</evidence>
<protein>
    <recommendedName>
        <fullName evidence="4">Thioredoxin domain-containing protein</fullName>
    </recommendedName>
</protein>
<reference evidence="2 3" key="1">
    <citation type="submission" date="2018-08" db="EMBL/GenBank/DDBJ databases">
        <title>A genome reference for cultivated species of the human gut microbiota.</title>
        <authorList>
            <person name="Zou Y."/>
            <person name="Xue W."/>
            <person name="Luo G."/>
        </authorList>
    </citation>
    <scope>NUCLEOTIDE SEQUENCE [LARGE SCALE GENOMIC DNA]</scope>
    <source>
        <strain evidence="2 3">AM42-38</strain>
    </source>
</reference>
<evidence type="ECO:0000313" key="3">
    <source>
        <dbReference type="Proteomes" id="UP000283855"/>
    </source>
</evidence>